<dbReference type="AlphaFoldDB" id="A0A7Y6NL88"/>
<sequence length="192" mass="21578">MFQSDDFARRFVATVDNLARRHAASRLWPVNPAPDRFMVESRPDGTVIAPDNALRYTPFVLLVETVDIDAAVATYRRFYPQFQQAYQELGYPGRYFNDRLVELIDLLLATPTADGELKVHLPPINGPIRPERPWVLYQYDDPALEALSSGQRLLLRMGPVNARRLKAKLAEVRRLVASDTDVAAPASGAASR</sequence>
<protein>
    <submittedName>
        <fullName evidence="1">DUF3014 domain-containing protein</fullName>
    </submittedName>
</protein>
<dbReference type="EMBL" id="JABWMJ010000002">
    <property type="protein sequence ID" value="NUZ05278.1"/>
    <property type="molecule type" value="Genomic_DNA"/>
</dbReference>
<keyword evidence="2" id="KW-1185">Reference proteome</keyword>
<evidence type="ECO:0000313" key="1">
    <source>
        <dbReference type="EMBL" id="NUZ05278.1"/>
    </source>
</evidence>
<dbReference type="Proteomes" id="UP000529637">
    <property type="component" value="Unassembled WGS sequence"/>
</dbReference>
<gene>
    <name evidence="1" type="ORF">HQN59_05830</name>
</gene>
<accession>A0A7Y6NL88</accession>
<reference evidence="1 2" key="1">
    <citation type="submission" date="2020-06" db="EMBL/GenBank/DDBJ databases">
        <title>Schlegella sp. ID0723 isolated from air conditioner.</title>
        <authorList>
            <person name="Kim D.Y."/>
            <person name="Kim D.-U."/>
        </authorList>
    </citation>
    <scope>NUCLEOTIDE SEQUENCE [LARGE SCALE GENOMIC DNA]</scope>
    <source>
        <strain evidence="1 2">ID0723</strain>
    </source>
</reference>
<comment type="caution">
    <text evidence="1">The sequence shown here is derived from an EMBL/GenBank/DDBJ whole genome shotgun (WGS) entry which is preliminary data.</text>
</comment>
<name>A0A7Y6NL88_9BURK</name>
<dbReference type="Pfam" id="PF11219">
    <property type="entry name" value="DUF3014"/>
    <property type="match status" value="1"/>
</dbReference>
<organism evidence="1 2">
    <name type="scientific">Piscinibacter koreensis</name>
    <dbReference type="NCBI Taxonomy" id="2742824"/>
    <lineage>
        <taxon>Bacteria</taxon>
        <taxon>Pseudomonadati</taxon>
        <taxon>Pseudomonadota</taxon>
        <taxon>Betaproteobacteria</taxon>
        <taxon>Burkholderiales</taxon>
        <taxon>Sphaerotilaceae</taxon>
        <taxon>Piscinibacter</taxon>
    </lineage>
</organism>
<dbReference type="InterPro" id="IPR021382">
    <property type="entry name" value="DUF3014"/>
</dbReference>
<evidence type="ECO:0000313" key="2">
    <source>
        <dbReference type="Proteomes" id="UP000529637"/>
    </source>
</evidence>
<proteinExistence type="predicted"/>